<name>A0A3S3ZAG0_9SPHI</name>
<sequence>MFDQILNLVKQQIGGNPQVANNIPADRADDVHHEIATHVNNGIQTEAAAQGGVGGLLSSLTGSLTSGSPVTNAITGGLVGSLGSKFGLSPAATGAIAAALPGILQKFAHKANDPNDQSITPDNITKSLSGGGGLGSLFGG</sequence>
<comment type="caution">
    <text evidence="1">The sequence shown here is derived from an EMBL/GenBank/DDBJ whole genome shotgun (WGS) entry which is preliminary data.</text>
</comment>
<reference evidence="1 2" key="1">
    <citation type="submission" date="2019-01" db="EMBL/GenBank/DDBJ databases">
        <title>Mucilaginibacter antarcticum sp. nov., isolated from antarctic soil.</title>
        <authorList>
            <person name="Yan Y.-Q."/>
            <person name="Du Z.-J."/>
        </authorList>
    </citation>
    <scope>NUCLEOTIDE SEQUENCE [LARGE SCALE GENOMIC DNA]</scope>
    <source>
        <strain evidence="1 2">F01003</strain>
    </source>
</reference>
<evidence type="ECO:0000313" key="1">
    <source>
        <dbReference type="EMBL" id="RWY57051.1"/>
    </source>
</evidence>
<proteinExistence type="predicted"/>
<organism evidence="1 2">
    <name type="scientific">Mucilaginibacter gilvus</name>
    <dbReference type="NCBI Taxonomy" id="2305909"/>
    <lineage>
        <taxon>Bacteria</taxon>
        <taxon>Pseudomonadati</taxon>
        <taxon>Bacteroidota</taxon>
        <taxon>Sphingobacteriia</taxon>
        <taxon>Sphingobacteriales</taxon>
        <taxon>Sphingobacteriaceae</taxon>
        <taxon>Mucilaginibacter</taxon>
    </lineage>
</organism>
<protein>
    <recommendedName>
        <fullName evidence="3">DUF937 domain-containing protein</fullName>
    </recommendedName>
</protein>
<evidence type="ECO:0000313" key="2">
    <source>
        <dbReference type="Proteomes" id="UP000286701"/>
    </source>
</evidence>
<dbReference type="AlphaFoldDB" id="A0A3S3ZAG0"/>
<evidence type="ECO:0008006" key="3">
    <source>
        <dbReference type="Google" id="ProtNLM"/>
    </source>
</evidence>
<gene>
    <name evidence="1" type="ORF">EPL05_00520</name>
</gene>
<dbReference type="RefSeq" id="WP_128531558.1">
    <property type="nucleotide sequence ID" value="NZ_SBIW01000001.1"/>
</dbReference>
<keyword evidence="2" id="KW-1185">Reference proteome</keyword>
<dbReference type="Proteomes" id="UP000286701">
    <property type="component" value="Unassembled WGS sequence"/>
</dbReference>
<dbReference type="OrthoDB" id="894219at2"/>
<dbReference type="EMBL" id="SBIW01000001">
    <property type="protein sequence ID" value="RWY57051.1"/>
    <property type="molecule type" value="Genomic_DNA"/>
</dbReference>
<accession>A0A3S3ZAG0</accession>